<comment type="caution">
    <text evidence="1">The sequence shown here is derived from an EMBL/GenBank/DDBJ whole genome shotgun (WGS) entry which is preliminary data.</text>
</comment>
<evidence type="ECO:0000313" key="1">
    <source>
        <dbReference type="EMBL" id="KAJ9089885.1"/>
    </source>
</evidence>
<dbReference type="EMBL" id="QTSX02000025">
    <property type="protein sequence ID" value="KAJ9089885.1"/>
    <property type="molecule type" value="Genomic_DNA"/>
</dbReference>
<name>A0ACC2USK4_9FUNG</name>
<accession>A0ACC2USK4</accession>
<keyword evidence="2" id="KW-1185">Reference proteome</keyword>
<gene>
    <name evidence="1" type="ORF">DSO57_1008286</name>
</gene>
<proteinExistence type="predicted"/>
<protein>
    <submittedName>
        <fullName evidence="1">Uncharacterized protein</fullName>
    </submittedName>
</protein>
<sequence>MHCNLKRISLALKSGIYGAHNVSDLIFHLLTFKDDFEVPMFSEPRAFQDNRHKSSSTNKPNTGESSFTQGTSGTNSTCTCYKYGKPGHMSRECKQTVSKVHHVGEEKYNSEGDQEDEEASQIEEPKN</sequence>
<evidence type="ECO:0000313" key="2">
    <source>
        <dbReference type="Proteomes" id="UP001165960"/>
    </source>
</evidence>
<reference evidence="1" key="1">
    <citation type="submission" date="2022-04" db="EMBL/GenBank/DDBJ databases">
        <title>Genome of the entomopathogenic fungus Entomophthora muscae.</title>
        <authorList>
            <person name="Elya C."/>
            <person name="Lovett B.R."/>
            <person name="Lee E."/>
            <person name="Macias A.M."/>
            <person name="Hajek A.E."/>
            <person name="De Bivort B.L."/>
            <person name="Kasson M.T."/>
            <person name="De Fine Licht H.H."/>
            <person name="Stajich J.E."/>
        </authorList>
    </citation>
    <scope>NUCLEOTIDE SEQUENCE</scope>
    <source>
        <strain evidence="1">Berkeley</strain>
    </source>
</reference>
<dbReference type="Proteomes" id="UP001165960">
    <property type="component" value="Unassembled WGS sequence"/>
</dbReference>
<organism evidence="1 2">
    <name type="scientific">Entomophthora muscae</name>
    <dbReference type="NCBI Taxonomy" id="34485"/>
    <lineage>
        <taxon>Eukaryota</taxon>
        <taxon>Fungi</taxon>
        <taxon>Fungi incertae sedis</taxon>
        <taxon>Zoopagomycota</taxon>
        <taxon>Entomophthoromycotina</taxon>
        <taxon>Entomophthoromycetes</taxon>
        <taxon>Entomophthorales</taxon>
        <taxon>Entomophthoraceae</taxon>
        <taxon>Entomophthora</taxon>
    </lineage>
</organism>